<dbReference type="EMBL" id="VSSQ01143934">
    <property type="protein sequence ID" value="MPN63882.1"/>
    <property type="molecule type" value="Genomic_DNA"/>
</dbReference>
<organism evidence="1">
    <name type="scientific">bioreactor metagenome</name>
    <dbReference type="NCBI Taxonomy" id="1076179"/>
    <lineage>
        <taxon>unclassified sequences</taxon>
        <taxon>metagenomes</taxon>
        <taxon>ecological metagenomes</taxon>
    </lineage>
</organism>
<accession>A0A645JKV3</accession>
<protein>
    <submittedName>
        <fullName evidence="1">Uncharacterized protein</fullName>
    </submittedName>
</protein>
<reference evidence="1" key="1">
    <citation type="submission" date="2019-08" db="EMBL/GenBank/DDBJ databases">
        <authorList>
            <person name="Kucharzyk K."/>
            <person name="Murdoch R.W."/>
            <person name="Higgins S."/>
            <person name="Loffler F."/>
        </authorList>
    </citation>
    <scope>NUCLEOTIDE SEQUENCE</scope>
</reference>
<proteinExistence type="predicted"/>
<gene>
    <name evidence="1" type="ORF">SDC9_211649</name>
</gene>
<name>A0A645JKV3_9ZZZZ</name>
<evidence type="ECO:0000313" key="1">
    <source>
        <dbReference type="EMBL" id="MPN63882.1"/>
    </source>
</evidence>
<comment type="caution">
    <text evidence="1">The sequence shown here is derived from an EMBL/GenBank/DDBJ whole genome shotgun (WGS) entry which is preliminary data.</text>
</comment>
<sequence length="75" mass="8090">MDGRRGGPQTHAVASSLLDDFRLLQSKFLSGGDYDAVPGFPYLGKGVGNPAVFLLHDSQFGEQRHQIAVIPHVEA</sequence>
<dbReference type="AlphaFoldDB" id="A0A645JKV3"/>